<dbReference type="EMBL" id="JAKJXP020000014">
    <property type="protein sequence ID" value="KAK7755186.1"/>
    <property type="molecule type" value="Genomic_DNA"/>
</dbReference>
<feature type="region of interest" description="Disordered" evidence="1">
    <location>
        <begin position="16"/>
        <end position="35"/>
    </location>
</feature>
<protein>
    <submittedName>
        <fullName evidence="2">Uncharacterized protein</fullName>
    </submittedName>
</protein>
<reference evidence="2 3" key="1">
    <citation type="submission" date="2024-02" db="EMBL/GenBank/DDBJ databases">
        <title>De novo assembly and annotation of 12 fungi associated with fruit tree decline syndrome in Ontario, Canada.</title>
        <authorList>
            <person name="Sulman M."/>
            <person name="Ellouze W."/>
            <person name="Ilyukhin E."/>
        </authorList>
    </citation>
    <scope>NUCLEOTIDE SEQUENCE [LARGE SCALE GENOMIC DNA]</scope>
    <source>
        <strain evidence="2 3">M11/M66-122</strain>
    </source>
</reference>
<organism evidence="2 3">
    <name type="scientific">Diatrype stigma</name>
    <dbReference type="NCBI Taxonomy" id="117547"/>
    <lineage>
        <taxon>Eukaryota</taxon>
        <taxon>Fungi</taxon>
        <taxon>Dikarya</taxon>
        <taxon>Ascomycota</taxon>
        <taxon>Pezizomycotina</taxon>
        <taxon>Sordariomycetes</taxon>
        <taxon>Xylariomycetidae</taxon>
        <taxon>Xylariales</taxon>
        <taxon>Diatrypaceae</taxon>
        <taxon>Diatrype</taxon>
    </lineage>
</organism>
<comment type="caution">
    <text evidence="2">The sequence shown here is derived from an EMBL/GenBank/DDBJ whole genome shotgun (WGS) entry which is preliminary data.</text>
</comment>
<keyword evidence="3" id="KW-1185">Reference proteome</keyword>
<dbReference type="AlphaFoldDB" id="A0AAN9UWI8"/>
<accession>A0AAN9UWI8</accession>
<evidence type="ECO:0000313" key="3">
    <source>
        <dbReference type="Proteomes" id="UP001320420"/>
    </source>
</evidence>
<name>A0AAN9UWI8_9PEZI</name>
<proteinExistence type="predicted"/>
<dbReference type="Proteomes" id="UP001320420">
    <property type="component" value="Unassembled WGS sequence"/>
</dbReference>
<gene>
    <name evidence="2" type="ORF">SLS62_002691</name>
</gene>
<evidence type="ECO:0000313" key="2">
    <source>
        <dbReference type="EMBL" id="KAK7755186.1"/>
    </source>
</evidence>
<sequence length="117" mass="12681">MVAQYINRLTMGLFSRSNESKDQTTASMTDQAPADAKEGLYVRYKNARMGRNNKISDEELEKFTGKDRVQLEKWAETTPGVGKNQISIAAACSPGIGGDLAAPAGPLGTNKPRDFSK</sequence>
<evidence type="ECO:0000256" key="1">
    <source>
        <dbReference type="SAM" id="MobiDB-lite"/>
    </source>
</evidence>